<feature type="region of interest" description="Disordered" evidence="1">
    <location>
        <begin position="358"/>
        <end position="389"/>
    </location>
</feature>
<evidence type="ECO:0000259" key="2">
    <source>
        <dbReference type="Pfam" id="PF04695"/>
    </source>
</evidence>
<protein>
    <recommendedName>
        <fullName evidence="6">Peroxin-14</fullName>
    </recommendedName>
</protein>
<evidence type="ECO:0000313" key="5">
    <source>
        <dbReference type="Proteomes" id="UP001295423"/>
    </source>
</evidence>
<dbReference type="PANTHER" id="PTHR46713">
    <property type="entry name" value="F13M7.16 PROTEIN"/>
    <property type="match status" value="1"/>
</dbReference>
<dbReference type="AlphaFoldDB" id="A0AAD2JNT0"/>
<comment type="caution">
    <text evidence="4">The sequence shown here is derived from an EMBL/GenBank/DDBJ whole genome shotgun (WGS) entry which is preliminary data.</text>
</comment>
<feature type="compositionally biased region" description="Polar residues" evidence="1">
    <location>
        <begin position="535"/>
        <end position="550"/>
    </location>
</feature>
<evidence type="ECO:0000259" key="3">
    <source>
        <dbReference type="Pfam" id="PF09409"/>
    </source>
</evidence>
<feature type="domain" description="PUB" evidence="3">
    <location>
        <begin position="428"/>
        <end position="484"/>
    </location>
</feature>
<feature type="region of interest" description="Disordered" evidence="1">
    <location>
        <begin position="1"/>
        <end position="24"/>
    </location>
</feature>
<evidence type="ECO:0008006" key="6">
    <source>
        <dbReference type="Google" id="ProtNLM"/>
    </source>
</evidence>
<dbReference type="Gene3D" id="1.10.10.10">
    <property type="entry name" value="Winged helix-like DNA-binding domain superfamily/Winged helix DNA-binding domain"/>
    <property type="match status" value="1"/>
</dbReference>
<dbReference type="InterPro" id="IPR018997">
    <property type="entry name" value="PUB_domain"/>
</dbReference>
<dbReference type="InterPro" id="IPR006785">
    <property type="entry name" value="Pex14_N"/>
</dbReference>
<accession>A0AAD2JNT0</accession>
<evidence type="ECO:0000256" key="1">
    <source>
        <dbReference type="SAM" id="MobiDB-lite"/>
    </source>
</evidence>
<proteinExistence type="predicted"/>
<feature type="region of interest" description="Disordered" evidence="1">
    <location>
        <begin position="212"/>
        <end position="234"/>
    </location>
</feature>
<dbReference type="Gene3D" id="1.20.58.2190">
    <property type="match status" value="1"/>
</dbReference>
<dbReference type="Pfam" id="PF09409">
    <property type="entry name" value="PUB"/>
    <property type="match status" value="1"/>
</dbReference>
<dbReference type="PANTHER" id="PTHR46713:SF5">
    <property type="entry name" value="UBA DOMAIN-CONTAINING PROTEIN"/>
    <property type="match status" value="1"/>
</dbReference>
<feature type="region of interest" description="Disordered" evidence="1">
    <location>
        <begin position="535"/>
        <end position="563"/>
    </location>
</feature>
<sequence length="563" mass="61396">MNSEMDSDREEPPLPQPMEEESEANIETAIRFWNHPSLANISSADKRSYLHAKGVSDAEIHKAWERIVERDIPNNAGGTNAITTTVPVAPIVAQGQGAQGALDSAAARQTPNLHTPGQMSYPPASNNYVQPTPTPYYNNNNNQYPPAPQEMEEEGPLTLMQGASLVTFGGFIGLTAAAASRWLNGGDFEILPGPKYPADIGEQRSQFLKRLEEEAEEEEEDDDDDDEEDVEEDGVDQEIVAALSQQKLIQQVESIAESLRVNTAVQEKLLNKLTSTGTSITDETMGFLRSTDSSKSKETKTEYDKSDVQMIWKELVQIQAELRSLNSAMKGKKSEKRVESTLNNLDVCIEGITKKMLSSAGDSTPEPSMAKPSGEDPQPQPPQDASTVSVEEIGKALEELQMQNETATTSQSILDAIRTVAEKNDAKARQVGCQLLLLYVANLSGNPNNPRYRKIYTSNESFKKVDQLIGGKDLLMAVGFEESGNYLEWFPNGPPAQESSAIEVLKKATEALRILKSGEKSDDLTNSALAVFPLNTTASENTEQPSSNETAVPDSAVPDTVKS</sequence>
<dbReference type="CDD" id="cd09212">
    <property type="entry name" value="PUB"/>
    <property type="match status" value="1"/>
</dbReference>
<feature type="compositionally biased region" description="Acidic residues" evidence="1">
    <location>
        <begin position="213"/>
        <end position="234"/>
    </location>
</feature>
<reference evidence="4" key="1">
    <citation type="submission" date="2023-08" db="EMBL/GenBank/DDBJ databases">
        <authorList>
            <person name="Audoor S."/>
            <person name="Bilcke G."/>
        </authorList>
    </citation>
    <scope>NUCLEOTIDE SEQUENCE</scope>
</reference>
<dbReference type="InterPro" id="IPR036388">
    <property type="entry name" value="WH-like_DNA-bd_sf"/>
</dbReference>
<feature type="domain" description="Peroxisome membrane anchor protein Pex14p N-terminal" evidence="2">
    <location>
        <begin position="22"/>
        <end position="63"/>
    </location>
</feature>
<evidence type="ECO:0000313" key="4">
    <source>
        <dbReference type="EMBL" id="CAJ1966961.1"/>
    </source>
</evidence>
<dbReference type="Proteomes" id="UP001295423">
    <property type="component" value="Unassembled WGS sequence"/>
</dbReference>
<keyword evidence="5" id="KW-1185">Reference proteome</keyword>
<gene>
    <name evidence="4" type="ORF">CYCCA115_LOCUS22542</name>
</gene>
<name>A0AAD2JNT0_9STRA</name>
<dbReference type="InterPro" id="IPR036339">
    <property type="entry name" value="PUB-like_dom_sf"/>
</dbReference>
<organism evidence="4 5">
    <name type="scientific">Cylindrotheca closterium</name>
    <dbReference type="NCBI Taxonomy" id="2856"/>
    <lineage>
        <taxon>Eukaryota</taxon>
        <taxon>Sar</taxon>
        <taxon>Stramenopiles</taxon>
        <taxon>Ochrophyta</taxon>
        <taxon>Bacillariophyta</taxon>
        <taxon>Bacillariophyceae</taxon>
        <taxon>Bacillariophycidae</taxon>
        <taxon>Bacillariales</taxon>
        <taxon>Bacillariaceae</taxon>
        <taxon>Cylindrotheca</taxon>
    </lineage>
</organism>
<dbReference type="SUPFAM" id="SSF143503">
    <property type="entry name" value="PUG domain-like"/>
    <property type="match status" value="1"/>
</dbReference>
<dbReference type="Pfam" id="PF04695">
    <property type="entry name" value="Pex14_N"/>
    <property type="match status" value="1"/>
</dbReference>
<dbReference type="EMBL" id="CAKOGP040002313">
    <property type="protein sequence ID" value="CAJ1966961.1"/>
    <property type="molecule type" value="Genomic_DNA"/>
</dbReference>